<accession>A0AAW1ULK1</accession>
<protein>
    <submittedName>
        <fullName evidence="1">Uncharacterized protein</fullName>
    </submittedName>
</protein>
<dbReference type="PANTHER" id="PTHR11005">
    <property type="entry name" value="LYSOSOMAL ACID LIPASE-RELATED"/>
    <property type="match status" value="1"/>
</dbReference>
<gene>
    <name evidence="1" type="ORF">WA026_010182</name>
</gene>
<reference evidence="1 2" key="1">
    <citation type="submission" date="2023-03" db="EMBL/GenBank/DDBJ databases">
        <title>Genome insight into feeding habits of ladybird beetles.</title>
        <authorList>
            <person name="Li H.-S."/>
            <person name="Huang Y.-H."/>
            <person name="Pang H."/>
        </authorList>
    </citation>
    <scope>NUCLEOTIDE SEQUENCE [LARGE SCALE GENOMIC DNA]</scope>
    <source>
        <strain evidence="1">SYSU_2023b</strain>
        <tissue evidence="1">Whole body</tissue>
    </source>
</reference>
<dbReference type="Gene3D" id="3.40.50.1820">
    <property type="entry name" value="alpha/beta hydrolase"/>
    <property type="match status" value="1"/>
</dbReference>
<name>A0AAW1ULK1_9CUCU</name>
<dbReference type="EMBL" id="JARQZJ010000064">
    <property type="protein sequence ID" value="KAK9880304.1"/>
    <property type="molecule type" value="Genomic_DNA"/>
</dbReference>
<dbReference type="InterPro" id="IPR029058">
    <property type="entry name" value="AB_hydrolase_fold"/>
</dbReference>
<sequence>MQFSSRFSLLQTDWSFLISQILCGGSTREIYHFMQVANTGRFARYNYGAKMNMKLYNTTEPPLFHLENVNSVTVLYCGKNYIFCTNSDMEKLTSQLSNIASTDFKGKSIFSHNDYLIARDSAQLALWRHGGYARHAGSVQTNVVLDALNLSLLNITNQCTEEDGENINSP</sequence>
<comment type="caution">
    <text evidence="1">The sequence shown here is derived from an EMBL/GenBank/DDBJ whole genome shotgun (WGS) entry which is preliminary data.</text>
</comment>
<evidence type="ECO:0000313" key="2">
    <source>
        <dbReference type="Proteomes" id="UP001431783"/>
    </source>
</evidence>
<dbReference type="Proteomes" id="UP001431783">
    <property type="component" value="Unassembled WGS sequence"/>
</dbReference>
<proteinExistence type="predicted"/>
<dbReference type="AlphaFoldDB" id="A0AAW1ULK1"/>
<evidence type="ECO:0000313" key="1">
    <source>
        <dbReference type="EMBL" id="KAK9880304.1"/>
    </source>
</evidence>
<keyword evidence="2" id="KW-1185">Reference proteome</keyword>
<organism evidence="1 2">
    <name type="scientific">Henosepilachna vigintioctopunctata</name>
    <dbReference type="NCBI Taxonomy" id="420089"/>
    <lineage>
        <taxon>Eukaryota</taxon>
        <taxon>Metazoa</taxon>
        <taxon>Ecdysozoa</taxon>
        <taxon>Arthropoda</taxon>
        <taxon>Hexapoda</taxon>
        <taxon>Insecta</taxon>
        <taxon>Pterygota</taxon>
        <taxon>Neoptera</taxon>
        <taxon>Endopterygota</taxon>
        <taxon>Coleoptera</taxon>
        <taxon>Polyphaga</taxon>
        <taxon>Cucujiformia</taxon>
        <taxon>Coccinelloidea</taxon>
        <taxon>Coccinellidae</taxon>
        <taxon>Epilachninae</taxon>
        <taxon>Epilachnini</taxon>
        <taxon>Henosepilachna</taxon>
    </lineage>
</organism>